<dbReference type="InterPro" id="IPR039059">
    <property type="entry name" value="MVP"/>
</dbReference>
<protein>
    <submittedName>
        <fullName evidence="1">Uncharacterized protein</fullName>
    </submittedName>
</protein>
<dbReference type="PANTHER" id="PTHR14165">
    <property type="entry name" value="MAJOR VAULT PROTEIN"/>
    <property type="match status" value="1"/>
</dbReference>
<keyword evidence="2" id="KW-1185">Reference proteome</keyword>
<dbReference type="GO" id="GO:0005737">
    <property type="term" value="C:cytoplasm"/>
    <property type="evidence" value="ECO:0007669"/>
    <property type="project" value="TreeGrafter"/>
</dbReference>
<dbReference type="Proteomes" id="UP000602510">
    <property type="component" value="Unassembled WGS sequence"/>
</dbReference>
<dbReference type="GO" id="GO:0005634">
    <property type="term" value="C:nucleus"/>
    <property type="evidence" value="ECO:0007669"/>
    <property type="project" value="TreeGrafter"/>
</dbReference>
<name>A0A833TGL8_PHYIN</name>
<accession>A0A833TGL8</accession>
<dbReference type="AlphaFoldDB" id="A0A833TGL8"/>
<comment type="caution">
    <text evidence="1">The sequence shown here is derived from an EMBL/GenBank/DDBJ whole genome shotgun (WGS) entry which is preliminary data.</text>
</comment>
<evidence type="ECO:0000313" key="2">
    <source>
        <dbReference type="Proteomes" id="UP000602510"/>
    </source>
</evidence>
<sequence>MAIEAEKFQQMVSSVGQETLVALARAGPDGQVKMLEALGLSGYLITDGKSPVNLLGTAEGIIRGISQADQ</sequence>
<evidence type="ECO:0000313" key="1">
    <source>
        <dbReference type="EMBL" id="KAF4043000.1"/>
    </source>
</evidence>
<organism evidence="1 2">
    <name type="scientific">Phytophthora infestans</name>
    <name type="common">Potato late blight agent</name>
    <name type="synonym">Botrytis infestans</name>
    <dbReference type="NCBI Taxonomy" id="4787"/>
    <lineage>
        <taxon>Eukaryota</taxon>
        <taxon>Sar</taxon>
        <taxon>Stramenopiles</taxon>
        <taxon>Oomycota</taxon>
        <taxon>Peronosporomycetes</taxon>
        <taxon>Peronosporales</taxon>
        <taxon>Peronosporaceae</taxon>
        <taxon>Phytophthora</taxon>
    </lineage>
</organism>
<proteinExistence type="predicted"/>
<dbReference type="PANTHER" id="PTHR14165:SF3">
    <property type="entry name" value="MAJOR VAULT PROTEIN"/>
    <property type="match status" value="1"/>
</dbReference>
<dbReference type="EMBL" id="WSZM01000093">
    <property type="protein sequence ID" value="KAF4043000.1"/>
    <property type="molecule type" value="Genomic_DNA"/>
</dbReference>
<dbReference type="Gene3D" id="6.20.380.10">
    <property type="match status" value="1"/>
</dbReference>
<reference evidence="1" key="1">
    <citation type="submission" date="2020-04" db="EMBL/GenBank/DDBJ databases">
        <title>Hybrid Assembly of Korean Phytophthora infestans isolates.</title>
        <authorList>
            <person name="Prokchorchik M."/>
            <person name="Lee Y."/>
            <person name="Seo J."/>
            <person name="Cho J.-H."/>
            <person name="Park Y.-E."/>
            <person name="Jang D.-C."/>
            <person name="Im J.-S."/>
            <person name="Choi J.-G."/>
            <person name="Park H.-J."/>
            <person name="Lee G.-B."/>
            <person name="Lee Y.-G."/>
            <person name="Hong S.-Y."/>
            <person name="Cho K."/>
            <person name="Sohn K.H."/>
        </authorList>
    </citation>
    <scope>NUCLEOTIDE SEQUENCE</scope>
    <source>
        <strain evidence="1">KR_1_A1</strain>
    </source>
</reference>
<gene>
    <name evidence="1" type="ORF">GN244_ATG04743</name>
</gene>